<dbReference type="Gene3D" id="3.50.50.60">
    <property type="entry name" value="FAD/NAD(P)-binding domain"/>
    <property type="match status" value="2"/>
</dbReference>
<dbReference type="InterPro" id="IPR036188">
    <property type="entry name" value="FAD/NAD-bd_sf"/>
</dbReference>
<dbReference type="Pfam" id="PF05199">
    <property type="entry name" value="GMC_oxred_C"/>
    <property type="match status" value="1"/>
</dbReference>
<evidence type="ECO:0000256" key="2">
    <source>
        <dbReference type="ARBA" id="ARBA00010790"/>
    </source>
</evidence>
<gene>
    <name evidence="8" type="ORF">HC246_21610</name>
</gene>
<dbReference type="EMBL" id="JAAVJL010000003">
    <property type="protein sequence ID" value="NMF60551.1"/>
    <property type="molecule type" value="Genomic_DNA"/>
</dbReference>
<keyword evidence="3" id="KW-0285">Flavoprotein</keyword>
<evidence type="ECO:0000256" key="3">
    <source>
        <dbReference type="ARBA" id="ARBA00022630"/>
    </source>
</evidence>
<dbReference type="PRINTS" id="PR00469">
    <property type="entry name" value="PNDRDTASEII"/>
</dbReference>
<dbReference type="Pfam" id="PF07992">
    <property type="entry name" value="Pyr_redox_2"/>
    <property type="match status" value="1"/>
</dbReference>
<evidence type="ECO:0000256" key="4">
    <source>
        <dbReference type="ARBA" id="ARBA00022827"/>
    </source>
</evidence>
<feature type="domain" description="Glucose-methanol-choline oxidoreductase C-terminal" evidence="6">
    <location>
        <begin position="422"/>
        <end position="544"/>
    </location>
</feature>
<comment type="caution">
    <text evidence="8">The sequence shown here is derived from an EMBL/GenBank/DDBJ whole genome shotgun (WGS) entry which is preliminary data.</text>
</comment>
<dbReference type="InterPro" id="IPR051473">
    <property type="entry name" value="P2Ox-like"/>
</dbReference>
<feature type="domain" description="FAD/NAD(P)-binding" evidence="7">
    <location>
        <begin position="17"/>
        <end position="48"/>
    </location>
</feature>
<dbReference type="InterPro" id="IPR007867">
    <property type="entry name" value="GMC_OxRtase_C"/>
</dbReference>
<comment type="similarity">
    <text evidence="2">Belongs to the GMC oxidoreductase family.</text>
</comment>
<name>A0ABX1M026_9CYAN</name>
<dbReference type="RefSeq" id="WP_169365490.1">
    <property type="nucleotide sequence ID" value="NZ_JAAVJL010000003.1"/>
</dbReference>
<dbReference type="Proteomes" id="UP000738376">
    <property type="component" value="Unassembled WGS sequence"/>
</dbReference>
<dbReference type="SUPFAM" id="SSF51905">
    <property type="entry name" value="FAD/NAD(P)-binding domain"/>
    <property type="match status" value="1"/>
</dbReference>
<evidence type="ECO:0000313" key="9">
    <source>
        <dbReference type="Proteomes" id="UP000738376"/>
    </source>
</evidence>
<comment type="cofactor">
    <cofactor evidence="1">
        <name>FAD</name>
        <dbReference type="ChEBI" id="CHEBI:57692"/>
    </cofactor>
</comment>
<reference evidence="8 9" key="1">
    <citation type="submission" date="2020-03" db="EMBL/GenBank/DDBJ databases">
        <title>Draft Genome Sequence of 2-Methylisoborneol Producing Pseudanabaena yagii Strain GIHE-NHR1 Isolated from North Han River in South Korea.</title>
        <authorList>
            <person name="Jeong J."/>
        </authorList>
    </citation>
    <scope>NUCLEOTIDE SEQUENCE [LARGE SCALE GENOMIC DNA]</scope>
    <source>
        <strain evidence="8 9">GIHE-NHR1</strain>
    </source>
</reference>
<keyword evidence="4" id="KW-0274">FAD</keyword>
<dbReference type="InterPro" id="IPR023753">
    <property type="entry name" value="FAD/NAD-binding_dom"/>
</dbReference>
<evidence type="ECO:0000259" key="7">
    <source>
        <dbReference type="Pfam" id="PF07992"/>
    </source>
</evidence>
<sequence length="575" mass="64611">MFIDAESLENLTILNSDVAVVGSGPAGIVVALELAKAGFEVALIESGRLDFSEDIQNLAEPSYFDPNLHAPMSECTRRQLGGTSIIWGGRCVPYDPIDFDKRDYIPKSDWPVTYEELEGYFQRASDYFFCGKSEFNIKNIPNIEQKSIVPKLPDTEVLTSTLERWSLPTNFGKEYFNDLKQSPRIKLVYGLTCTEIFTNDQADRVELIQGKTIGGKTVYIKCQKYVLAGGAVNTTRLLLASDSKHHGGIGNHSGLLGKFYMGHLSGDIAAIHFTTPPKDTVYGFDRDPDNIYVRRRFSFTREFLNEKQIPNIVAWLGSPKFGDPSHQNGILSSAYLALTMPILKNYLTSTAMRKAAIGKEDQGIYWAHVRNVLRDFAQTLTFVPSFGYSRYIAKRKIPALFVYSAANEYPLHYHSEQVPNINSNVSLSDERDVLGMRKLNINLQFTQQDIDGVVQAHKYWDQHLRKHNCGYLKYVTDDPEASVWEKAGDGFHQVGTTRMSANPKDGVVGTNCNVHGVENLFVASSSIFVTSGQANSTFMIVAFALRLTDHLKQNLSNSHFSLWNESIDFQRFPRL</sequence>
<evidence type="ECO:0000259" key="6">
    <source>
        <dbReference type="Pfam" id="PF05199"/>
    </source>
</evidence>
<evidence type="ECO:0000256" key="5">
    <source>
        <dbReference type="ARBA" id="ARBA00023002"/>
    </source>
</evidence>
<organism evidence="8 9">
    <name type="scientific">Pseudanabaena yagii GIHE-NHR1</name>
    <dbReference type="NCBI Taxonomy" id="2722753"/>
    <lineage>
        <taxon>Bacteria</taxon>
        <taxon>Bacillati</taxon>
        <taxon>Cyanobacteriota</taxon>
        <taxon>Cyanophyceae</taxon>
        <taxon>Pseudanabaenales</taxon>
        <taxon>Pseudanabaenaceae</taxon>
        <taxon>Pseudanabaena</taxon>
        <taxon>Pseudanabaena yagii</taxon>
    </lineage>
</organism>
<protein>
    <submittedName>
        <fullName evidence="8">GMC family oxidoreductase</fullName>
    </submittedName>
</protein>
<accession>A0ABX1M026</accession>
<proteinExistence type="inferred from homology"/>
<keyword evidence="5" id="KW-0560">Oxidoreductase</keyword>
<evidence type="ECO:0000313" key="8">
    <source>
        <dbReference type="EMBL" id="NMF60551.1"/>
    </source>
</evidence>
<dbReference type="PANTHER" id="PTHR42784:SF1">
    <property type="entry name" value="PYRANOSE 2-OXIDASE"/>
    <property type="match status" value="1"/>
</dbReference>
<evidence type="ECO:0000256" key="1">
    <source>
        <dbReference type="ARBA" id="ARBA00001974"/>
    </source>
</evidence>
<dbReference type="PANTHER" id="PTHR42784">
    <property type="entry name" value="PYRANOSE 2-OXIDASE"/>
    <property type="match status" value="1"/>
</dbReference>
<keyword evidence="9" id="KW-1185">Reference proteome</keyword>